<dbReference type="InterPro" id="IPR027417">
    <property type="entry name" value="P-loop_NTPase"/>
</dbReference>
<keyword evidence="1" id="KW-0547">Nucleotide-binding</keyword>
<dbReference type="FunCoup" id="A0A6I9UKT6">
    <property type="interactions" value="687"/>
</dbReference>
<gene>
    <name evidence="5" type="primary">LOC105174576</name>
</gene>
<keyword evidence="2" id="KW-0067">ATP-binding</keyword>
<dbReference type="OrthoDB" id="26838at2759"/>
<dbReference type="InterPro" id="IPR045735">
    <property type="entry name" value="Spore_III_AA_AAA+_ATPase"/>
</dbReference>
<evidence type="ECO:0000256" key="2">
    <source>
        <dbReference type="ARBA" id="ARBA00022840"/>
    </source>
</evidence>
<dbReference type="GeneID" id="105174576"/>
<dbReference type="CDD" id="cd00009">
    <property type="entry name" value="AAA"/>
    <property type="match status" value="1"/>
</dbReference>
<dbReference type="KEGG" id="sind:105174576"/>
<feature type="domain" description="AAA+ ATPase" evidence="3">
    <location>
        <begin position="194"/>
        <end position="328"/>
    </location>
</feature>
<dbReference type="Gene3D" id="3.40.50.300">
    <property type="entry name" value="P-loop containing nucleotide triphosphate hydrolases"/>
    <property type="match status" value="1"/>
</dbReference>
<name>A0A6I9UKT6_SESIN</name>
<dbReference type="InterPro" id="IPR003593">
    <property type="entry name" value="AAA+_ATPase"/>
</dbReference>
<reference evidence="5" key="1">
    <citation type="submission" date="2025-08" db="UniProtKB">
        <authorList>
            <consortium name="RefSeq"/>
        </authorList>
    </citation>
    <scope>IDENTIFICATION</scope>
</reference>
<accession>A0A6I9UKT6</accession>
<dbReference type="Pfam" id="PF19568">
    <property type="entry name" value="Spore_III_AA"/>
    <property type="match status" value="1"/>
</dbReference>
<organism evidence="4 5">
    <name type="scientific">Sesamum indicum</name>
    <name type="common">Oriental sesame</name>
    <name type="synonym">Sesamum orientale</name>
    <dbReference type="NCBI Taxonomy" id="4182"/>
    <lineage>
        <taxon>Eukaryota</taxon>
        <taxon>Viridiplantae</taxon>
        <taxon>Streptophyta</taxon>
        <taxon>Embryophyta</taxon>
        <taxon>Tracheophyta</taxon>
        <taxon>Spermatophyta</taxon>
        <taxon>Magnoliopsida</taxon>
        <taxon>eudicotyledons</taxon>
        <taxon>Gunneridae</taxon>
        <taxon>Pentapetalae</taxon>
        <taxon>asterids</taxon>
        <taxon>lamiids</taxon>
        <taxon>Lamiales</taxon>
        <taxon>Pedaliaceae</taxon>
        <taxon>Sesamum</taxon>
    </lineage>
</organism>
<dbReference type="InParanoid" id="A0A6I9UKT6"/>
<evidence type="ECO:0000313" key="4">
    <source>
        <dbReference type="Proteomes" id="UP000504604"/>
    </source>
</evidence>
<keyword evidence="4" id="KW-1185">Reference proteome</keyword>
<dbReference type="SMART" id="SM00382">
    <property type="entry name" value="AAA"/>
    <property type="match status" value="1"/>
</dbReference>
<dbReference type="PANTHER" id="PTHR20953:SF13">
    <property type="entry name" value="EXPRESSED PROTEIN"/>
    <property type="match status" value="1"/>
</dbReference>
<evidence type="ECO:0000259" key="3">
    <source>
        <dbReference type="SMART" id="SM00382"/>
    </source>
</evidence>
<evidence type="ECO:0000313" key="5">
    <source>
        <dbReference type="RefSeq" id="XP_011095025.1"/>
    </source>
</evidence>
<sequence length="406" mass="45130">MAGCPLFYAPSASNAFPASPPRNGPRPQENSLLDLALKTNNKCTSRLVRLPGQVRHGCCGGRIHSPRTASNYVDDDIHSLLQILPHDLRENILCDSNRAQLLEVTLDLGRLPQACYLGDSEKRDLRKKEVSMEELEYAQNALGEFGGNNRTGIAGTLHRVSAIRNKNGRVVGLTCRLGRPVREIIELTRDLLEYGKSILFLGRPGVGKTTAIRGISHVLSDELLKRVIIVDTSNEIGGDGDIPHPAIGGARRLQVPDPCMKHKVMIEAVENHMPEVIIVDEIGTEAEVHACHTIAQRGVMLIGSAHGKKLENIIKNPILSDLVGGLKTVILSDEAARTRNCKKIILERRSAPVFPFLIEMREMHYWVAHRTDKSVDELLQGKKPLVEVRRIDKQFKVVIERWKVED</sequence>
<dbReference type="GO" id="GO:0005524">
    <property type="term" value="F:ATP binding"/>
    <property type="evidence" value="ECO:0007669"/>
    <property type="project" value="UniProtKB-KW"/>
</dbReference>
<dbReference type="Proteomes" id="UP000504604">
    <property type="component" value="Linkage group LG2"/>
</dbReference>
<evidence type="ECO:0000256" key="1">
    <source>
        <dbReference type="ARBA" id="ARBA00022741"/>
    </source>
</evidence>
<dbReference type="RefSeq" id="XP_011095025.1">
    <property type="nucleotide sequence ID" value="XM_011096723.2"/>
</dbReference>
<protein>
    <submittedName>
        <fullName evidence="5">Uncharacterized protein ycf45 isoform X1</fullName>
    </submittedName>
</protein>
<dbReference type="AlphaFoldDB" id="A0A6I9UKT6"/>
<dbReference type="SUPFAM" id="SSF52540">
    <property type="entry name" value="P-loop containing nucleoside triphosphate hydrolases"/>
    <property type="match status" value="1"/>
</dbReference>
<dbReference type="PANTHER" id="PTHR20953">
    <property type="entry name" value="KINASE-RELATED"/>
    <property type="match status" value="1"/>
</dbReference>
<proteinExistence type="predicted"/>